<reference evidence="13" key="1">
    <citation type="submission" date="2024-06" db="EMBL/GenBank/DDBJ databases">
        <authorList>
            <person name="Liu X."/>
            <person name="Lenzi L."/>
            <person name="Haldenby T S."/>
            <person name="Uol C."/>
        </authorList>
    </citation>
    <scope>NUCLEOTIDE SEQUENCE</scope>
</reference>
<evidence type="ECO:0000259" key="12">
    <source>
        <dbReference type="Pfam" id="PF00850"/>
    </source>
</evidence>
<dbReference type="Gene3D" id="3.40.800.20">
    <property type="entry name" value="Histone deacetylase domain"/>
    <property type="match status" value="1"/>
</dbReference>
<dbReference type="InterPro" id="IPR023696">
    <property type="entry name" value="Ureohydrolase_dom_sf"/>
</dbReference>
<dbReference type="FunFam" id="3.40.800.20:FF:000007">
    <property type="entry name" value="Histone deacetylase"/>
    <property type="match status" value="1"/>
</dbReference>
<evidence type="ECO:0000256" key="4">
    <source>
        <dbReference type="ARBA" id="ARBA00022853"/>
    </source>
</evidence>
<dbReference type="PANTHER" id="PTHR10625">
    <property type="entry name" value="HISTONE DEACETYLASE HDAC1-RELATED"/>
    <property type="match status" value="1"/>
</dbReference>
<keyword evidence="4 8" id="KW-0156">Chromatin regulator</keyword>
<feature type="binding site" evidence="11">
    <location>
        <position position="268"/>
    </location>
    <ligand>
        <name>a divalent metal cation</name>
        <dbReference type="ChEBI" id="CHEBI:60240"/>
    </ligand>
</feature>
<dbReference type="PRINTS" id="PR01270">
    <property type="entry name" value="HDASUPER"/>
</dbReference>
<dbReference type="PRINTS" id="PR01271">
    <property type="entry name" value="HISDACETLASE"/>
</dbReference>
<proteinExistence type="inferred from homology"/>
<keyword evidence="3 8" id="KW-0378">Hydrolase</keyword>
<evidence type="ECO:0000313" key="13">
    <source>
        <dbReference type="EMBL" id="CAL5142058.1"/>
    </source>
</evidence>
<keyword evidence="6 8" id="KW-0804">Transcription</keyword>
<feature type="binding site" evidence="11">
    <location>
        <position position="181"/>
    </location>
    <ligand>
        <name>a divalent metal cation</name>
        <dbReference type="ChEBI" id="CHEBI:60240"/>
    </ligand>
</feature>
<dbReference type="GO" id="GO:0034967">
    <property type="term" value="C:Set3 complex"/>
    <property type="evidence" value="ECO:0007669"/>
    <property type="project" value="UniProtKB-ARBA"/>
</dbReference>
<evidence type="ECO:0000256" key="3">
    <source>
        <dbReference type="ARBA" id="ARBA00022801"/>
    </source>
</evidence>
<feature type="domain" description="Histone deacetylase" evidence="12">
    <location>
        <begin position="30"/>
        <end position="322"/>
    </location>
</feature>
<evidence type="ECO:0000256" key="9">
    <source>
        <dbReference type="PIRSR" id="PIRSR037913-1"/>
    </source>
</evidence>
<feature type="binding site" evidence="10">
    <location>
        <position position="307"/>
    </location>
    <ligand>
        <name>substrate</name>
    </ligand>
</feature>
<gene>
    <name evidence="13" type="ORF">CDAUBV1_LOCUS17339</name>
</gene>
<name>A0AAV2TYV0_CALDB</name>
<evidence type="ECO:0000256" key="10">
    <source>
        <dbReference type="PIRSR" id="PIRSR037913-2"/>
    </source>
</evidence>
<comment type="catalytic activity">
    <reaction evidence="8">
        <text>N(6)-acetyl-L-lysyl-[histone] + H2O = L-lysyl-[histone] + acetate</text>
        <dbReference type="Rhea" id="RHEA:58196"/>
        <dbReference type="Rhea" id="RHEA-COMP:9845"/>
        <dbReference type="Rhea" id="RHEA-COMP:11338"/>
        <dbReference type="ChEBI" id="CHEBI:15377"/>
        <dbReference type="ChEBI" id="CHEBI:29969"/>
        <dbReference type="ChEBI" id="CHEBI:30089"/>
        <dbReference type="ChEBI" id="CHEBI:61930"/>
        <dbReference type="EC" id="3.5.1.98"/>
    </reaction>
</comment>
<dbReference type="PANTHER" id="PTHR10625:SF36">
    <property type="entry name" value="HISTONE DEACETYLASE 3"/>
    <property type="match status" value="1"/>
</dbReference>
<comment type="similarity">
    <text evidence="8">Belongs to the histone deacetylase family. HD Type 1 subfamily.</text>
</comment>
<organism evidence="13 14">
    <name type="scientific">Calicophoron daubneyi</name>
    <name type="common">Rumen fluke</name>
    <name type="synonym">Paramphistomum daubneyi</name>
    <dbReference type="NCBI Taxonomy" id="300641"/>
    <lineage>
        <taxon>Eukaryota</taxon>
        <taxon>Metazoa</taxon>
        <taxon>Spiralia</taxon>
        <taxon>Lophotrochozoa</taxon>
        <taxon>Platyhelminthes</taxon>
        <taxon>Trematoda</taxon>
        <taxon>Digenea</taxon>
        <taxon>Plagiorchiida</taxon>
        <taxon>Pronocephalata</taxon>
        <taxon>Paramphistomoidea</taxon>
        <taxon>Paramphistomidae</taxon>
        <taxon>Calicophoron</taxon>
    </lineage>
</organism>
<keyword evidence="2" id="KW-0678">Repressor</keyword>
<evidence type="ECO:0000256" key="8">
    <source>
        <dbReference type="PIRNR" id="PIRNR037913"/>
    </source>
</evidence>
<evidence type="ECO:0000313" key="14">
    <source>
        <dbReference type="Proteomes" id="UP001497525"/>
    </source>
</evidence>
<feature type="binding site" evidence="11">
    <location>
        <position position="179"/>
    </location>
    <ligand>
        <name>a divalent metal cation</name>
        <dbReference type="ChEBI" id="CHEBI:60240"/>
    </ligand>
</feature>
<evidence type="ECO:0000256" key="6">
    <source>
        <dbReference type="ARBA" id="ARBA00023163"/>
    </source>
</evidence>
<comment type="subcellular location">
    <subcellularLocation>
        <location evidence="1 8">Nucleus</location>
    </subcellularLocation>
</comment>
<dbReference type="InterPro" id="IPR037138">
    <property type="entry name" value="His_deacetylse_dom_sf"/>
</dbReference>
<sequence length="414" mass="47086">MLDSYEMGKDRNVVYFYDAECGNFHYGPNHPMKPHRLTLTHTLVVNYGLTDYMKVYKPQRASLKDIMSFHSQEYVEFLRDVTPSNLHTFPKDKLLTYNIGEDCPIFEGIYQFCSIYAGASLQAAKFLNNNVTDIAINWSGGLHHAKKFEASGFCYVNDIVIAILELLKFHPRVLYIDIDVHHGDGVQEAFYLTDRVMTLSFHRYGNMFFPGTGDMYEIGAKAGKYYSINVPLKEGIDDEMYFNIFKSVVNDVVALYRPTAVVLQCGADSLGCDRLGVFNLSIRGHGRCVKMVKGLGLPLLVLGGGGYTVRNVARCWAYETAVLLDQEDCISNELPYSPYIQFFYPDYLLHPDLNTKLDNANTRQYIEALRTNVHDHLKQLVHAPSVQFTDVPSDYLDNFRVEEEEERTNGASDA</sequence>
<dbReference type="PIRSF" id="PIRSF037913">
    <property type="entry name" value="His_deacetylse_1"/>
    <property type="match status" value="1"/>
</dbReference>
<dbReference type="AlphaFoldDB" id="A0AAV2TYV0"/>
<dbReference type="EC" id="3.5.1.98" evidence="8"/>
<comment type="caution">
    <text evidence="13">The sequence shown here is derived from an EMBL/GenBank/DDBJ whole genome shotgun (WGS) entry which is preliminary data.</text>
</comment>
<dbReference type="InterPro" id="IPR000286">
    <property type="entry name" value="HDACs"/>
</dbReference>
<dbReference type="Pfam" id="PF00850">
    <property type="entry name" value="Hist_deacetyl"/>
    <property type="match status" value="1"/>
</dbReference>
<dbReference type="EMBL" id="CAXLJL010000934">
    <property type="protein sequence ID" value="CAL5142058.1"/>
    <property type="molecule type" value="Genomic_DNA"/>
</dbReference>
<dbReference type="GO" id="GO:0040029">
    <property type="term" value="P:epigenetic regulation of gene expression"/>
    <property type="evidence" value="ECO:0007669"/>
    <property type="project" value="TreeGrafter"/>
</dbReference>
<dbReference type="InterPro" id="IPR023801">
    <property type="entry name" value="His_deacetylse_dom"/>
</dbReference>
<feature type="active site" description="Proton acceptor" evidence="9">
    <location>
        <position position="144"/>
    </location>
</feature>
<keyword evidence="7 8" id="KW-0539">Nucleus</keyword>
<accession>A0AAV2TYV0</accession>
<evidence type="ECO:0000256" key="5">
    <source>
        <dbReference type="ARBA" id="ARBA00023015"/>
    </source>
</evidence>
<dbReference type="GO" id="GO:0046872">
    <property type="term" value="F:metal ion binding"/>
    <property type="evidence" value="ECO:0007669"/>
    <property type="project" value="UniProtKB-KW"/>
</dbReference>
<feature type="binding site" evidence="10">
    <location>
        <position position="102"/>
    </location>
    <ligand>
        <name>substrate</name>
    </ligand>
</feature>
<dbReference type="SUPFAM" id="SSF52768">
    <property type="entry name" value="Arginase/deacetylase"/>
    <property type="match status" value="1"/>
</dbReference>
<dbReference type="InterPro" id="IPR003084">
    <property type="entry name" value="HDAC_I/II"/>
</dbReference>
<feature type="binding site" evidence="10">
    <location>
        <position position="152"/>
    </location>
    <ligand>
        <name>substrate</name>
    </ligand>
</feature>
<protein>
    <recommendedName>
        <fullName evidence="8">Histone deacetylase</fullName>
        <ecNumber evidence="8">3.5.1.98</ecNumber>
    </recommendedName>
</protein>
<dbReference type="GO" id="GO:0141221">
    <property type="term" value="F:histone deacetylase activity, hydrolytic mechanism"/>
    <property type="evidence" value="ECO:0007669"/>
    <property type="project" value="UniProtKB-EC"/>
</dbReference>
<evidence type="ECO:0000256" key="11">
    <source>
        <dbReference type="PIRSR" id="PIRSR037913-3"/>
    </source>
</evidence>
<evidence type="ECO:0000256" key="7">
    <source>
        <dbReference type="ARBA" id="ARBA00023242"/>
    </source>
</evidence>
<evidence type="ECO:0000256" key="2">
    <source>
        <dbReference type="ARBA" id="ARBA00022491"/>
    </source>
</evidence>
<keyword evidence="11" id="KW-0479">Metal-binding</keyword>
<dbReference type="Proteomes" id="UP001497525">
    <property type="component" value="Unassembled WGS sequence"/>
</dbReference>
<keyword evidence="5 8" id="KW-0805">Transcription regulation</keyword>
<evidence type="ECO:0000256" key="1">
    <source>
        <dbReference type="ARBA" id="ARBA00004123"/>
    </source>
</evidence>